<accession>A0A173X8L4</accession>
<evidence type="ECO:0000259" key="8">
    <source>
        <dbReference type="PROSITE" id="PS50928"/>
    </source>
</evidence>
<organism evidence="9 10">
    <name type="scientific">Blautia obeum</name>
    <dbReference type="NCBI Taxonomy" id="40520"/>
    <lineage>
        <taxon>Bacteria</taxon>
        <taxon>Bacillati</taxon>
        <taxon>Bacillota</taxon>
        <taxon>Clostridia</taxon>
        <taxon>Lachnospirales</taxon>
        <taxon>Lachnospiraceae</taxon>
        <taxon>Blautia</taxon>
    </lineage>
</organism>
<dbReference type="CDD" id="cd06261">
    <property type="entry name" value="TM_PBP2"/>
    <property type="match status" value="1"/>
</dbReference>
<keyword evidence="3" id="KW-1003">Cell membrane</keyword>
<dbReference type="SUPFAM" id="SSF161098">
    <property type="entry name" value="MetI-like"/>
    <property type="match status" value="1"/>
</dbReference>
<dbReference type="AlphaFoldDB" id="A0A173X8L4"/>
<feature type="transmembrane region" description="Helical" evidence="7">
    <location>
        <begin position="129"/>
        <end position="150"/>
    </location>
</feature>
<evidence type="ECO:0000256" key="6">
    <source>
        <dbReference type="ARBA" id="ARBA00023136"/>
    </source>
</evidence>
<reference evidence="9 10" key="1">
    <citation type="submission" date="2015-09" db="EMBL/GenBank/DDBJ databases">
        <authorList>
            <consortium name="Pathogen Informatics"/>
        </authorList>
    </citation>
    <scope>NUCLEOTIDE SEQUENCE [LARGE SCALE GENOMIC DNA]</scope>
    <source>
        <strain evidence="9 10">2789STDY5834861</strain>
    </source>
</reference>
<sequence length="295" mass="32860">MRKVMQIFRIRKIGSLLLVLLALVAVFPVFFSVTGSLMGQKELNDLLGAVLTADSGSASGQTVSYVFWRVLPLYPTLRSYVKVLLDSPEFFVMFWNSVKITVGVLAGQILVGVPAAWGFARYRFSGKNLLFMIYVALMMMPFQVMMLSNYLVLDQMKLLDHLWGIILPAAFSTFPVFIMYRFFESIPEALMESARLDGAGELLIFIKIGIPLGSAGIISALVLGFLEYWNLIEQPMAFLKTKSLWPLSLYLPQIDISQTGKAFAVSVLVLIPAVIVFLAGQDYLEQGIISMAIKE</sequence>
<dbReference type="PROSITE" id="PS50928">
    <property type="entry name" value="ABC_TM1"/>
    <property type="match status" value="1"/>
</dbReference>
<evidence type="ECO:0000256" key="7">
    <source>
        <dbReference type="RuleBase" id="RU363032"/>
    </source>
</evidence>
<gene>
    <name evidence="9" type="primary">ycjP_3</name>
    <name evidence="9" type="ORF">ERS852476_00215</name>
</gene>
<dbReference type="Gene3D" id="1.10.3720.10">
    <property type="entry name" value="MetI-like"/>
    <property type="match status" value="1"/>
</dbReference>
<comment type="similarity">
    <text evidence="7">Belongs to the binding-protein-dependent transport system permease family.</text>
</comment>
<feature type="domain" description="ABC transmembrane type-1" evidence="8">
    <location>
        <begin position="94"/>
        <end position="280"/>
    </location>
</feature>
<evidence type="ECO:0000256" key="1">
    <source>
        <dbReference type="ARBA" id="ARBA00004651"/>
    </source>
</evidence>
<dbReference type="GO" id="GO:0005886">
    <property type="term" value="C:plasma membrane"/>
    <property type="evidence" value="ECO:0007669"/>
    <property type="project" value="UniProtKB-SubCell"/>
</dbReference>
<dbReference type="GO" id="GO:0055085">
    <property type="term" value="P:transmembrane transport"/>
    <property type="evidence" value="ECO:0007669"/>
    <property type="project" value="InterPro"/>
</dbReference>
<dbReference type="Proteomes" id="UP000095645">
    <property type="component" value="Unassembled WGS sequence"/>
</dbReference>
<keyword evidence="5 7" id="KW-1133">Transmembrane helix</keyword>
<dbReference type="InterPro" id="IPR000515">
    <property type="entry name" value="MetI-like"/>
</dbReference>
<keyword evidence="6 7" id="KW-0472">Membrane</keyword>
<proteinExistence type="inferred from homology"/>
<keyword evidence="4 7" id="KW-0812">Transmembrane</keyword>
<keyword evidence="2 7" id="KW-0813">Transport</keyword>
<feature type="transmembrane region" description="Helical" evidence="7">
    <location>
        <begin position="162"/>
        <end position="183"/>
    </location>
</feature>
<dbReference type="Pfam" id="PF00528">
    <property type="entry name" value="BPD_transp_1"/>
    <property type="match status" value="1"/>
</dbReference>
<evidence type="ECO:0000313" key="10">
    <source>
        <dbReference type="Proteomes" id="UP000095645"/>
    </source>
</evidence>
<dbReference type="RefSeq" id="WP_242859530.1">
    <property type="nucleotide sequence ID" value="NZ_CYZP01000002.1"/>
</dbReference>
<protein>
    <submittedName>
        <fullName evidence="9">Inner membrane ABC transporter permease protein ycjP</fullName>
    </submittedName>
</protein>
<evidence type="ECO:0000256" key="5">
    <source>
        <dbReference type="ARBA" id="ARBA00022989"/>
    </source>
</evidence>
<dbReference type="InterPro" id="IPR035906">
    <property type="entry name" value="MetI-like_sf"/>
</dbReference>
<evidence type="ECO:0000256" key="3">
    <source>
        <dbReference type="ARBA" id="ARBA00022475"/>
    </source>
</evidence>
<feature type="transmembrane region" description="Helical" evidence="7">
    <location>
        <begin position="262"/>
        <end position="284"/>
    </location>
</feature>
<evidence type="ECO:0000313" key="9">
    <source>
        <dbReference type="EMBL" id="CUN47426.1"/>
    </source>
</evidence>
<dbReference type="PANTHER" id="PTHR43744">
    <property type="entry name" value="ABC TRANSPORTER PERMEASE PROTEIN MG189-RELATED-RELATED"/>
    <property type="match status" value="1"/>
</dbReference>
<evidence type="ECO:0000256" key="2">
    <source>
        <dbReference type="ARBA" id="ARBA00022448"/>
    </source>
</evidence>
<evidence type="ECO:0000256" key="4">
    <source>
        <dbReference type="ARBA" id="ARBA00022692"/>
    </source>
</evidence>
<feature type="transmembrane region" description="Helical" evidence="7">
    <location>
        <begin position="94"/>
        <end position="117"/>
    </location>
</feature>
<dbReference type="EMBL" id="CYZP01000002">
    <property type="protein sequence ID" value="CUN47426.1"/>
    <property type="molecule type" value="Genomic_DNA"/>
</dbReference>
<dbReference type="PANTHER" id="PTHR43744:SF8">
    <property type="entry name" value="SN-GLYCEROL-3-PHOSPHATE TRANSPORT SYSTEM PERMEASE PROTEIN UGPE"/>
    <property type="match status" value="1"/>
</dbReference>
<name>A0A173X8L4_9FIRM</name>
<comment type="subcellular location">
    <subcellularLocation>
        <location evidence="1 7">Cell membrane</location>
        <topology evidence="1 7">Multi-pass membrane protein</topology>
    </subcellularLocation>
</comment>
<feature type="transmembrane region" description="Helical" evidence="7">
    <location>
        <begin position="204"/>
        <end position="226"/>
    </location>
</feature>